<gene>
    <name evidence="1" type="ORF">O6H91_01G077100</name>
</gene>
<evidence type="ECO:0000313" key="2">
    <source>
        <dbReference type="Proteomes" id="UP001162992"/>
    </source>
</evidence>
<dbReference type="Proteomes" id="UP001162992">
    <property type="component" value="Chromosome 1"/>
</dbReference>
<protein>
    <submittedName>
        <fullName evidence="1">Uncharacterized protein</fullName>
    </submittedName>
</protein>
<reference evidence="2" key="1">
    <citation type="journal article" date="2024" name="Proc. Natl. Acad. Sci. U.S.A.">
        <title>Extraordinary preservation of gene collinearity over three hundred million years revealed in homosporous lycophytes.</title>
        <authorList>
            <person name="Li C."/>
            <person name="Wickell D."/>
            <person name="Kuo L.Y."/>
            <person name="Chen X."/>
            <person name="Nie B."/>
            <person name="Liao X."/>
            <person name="Peng D."/>
            <person name="Ji J."/>
            <person name="Jenkins J."/>
            <person name="Williams M."/>
            <person name="Shu S."/>
            <person name="Plott C."/>
            <person name="Barry K."/>
            <person name="Rajasekar S."/>
            <person name="Grimwood J."/>
            <person name="Han X."/>
            <person name="Sun S."/>
            <person name="Hou Z."/>
            <person name="He W."/>
            <person name="Dai G."/>
            <person name="Sun C."/>
            <person name="Schmutz J."/>
            <person name="Leebens-Mack J.H."/>
            <person name="Li F.W."/>
            <person name="Wang L."/>
        </authorList>
    </citation>
    <scope>NUCLEOTIDE SEQUENCE [LARGE SCALE GENOMIC DNA]</scope>
    <source>
        <strain evidence="2">cv. PW_Plant_1</strain>
    </source>
</reference>
<keyword evidence="2" id="KW-1185">Reference proteome</keyword>
<comment type="caution">
    <text evidence="1">The sequence shown here is derived from an EMBL/GenBank/DDBJ whole genome shotgun (WGS) entry which is preliminary data.</text>
</comment>
<evidence type="ECO:0000313" key="1">
    <source>
        <dbReference type="EMBL" id="KAJ7569416.1"/>
    </source>
</evidence>
<proteinExistence type="predicted"/>
<name>A0ACC2ESJ5_DIPCM</name>
<dbReference type="EMBL" id="CM055092">
    <property type="protein sequence ID" value="KAJ7569416.1"/>
    <property type="molecule type" value="Genomic_DNA"/>
</dbReference>
<accession>A0ACC2ESJ5</accession>
<sequence>MSLEPYLSSELPATNPFIETEEWKLDSKEPHSICSPEHLLLKRPELGISEDSHLVKCSDQAWSSANCKDVIVLQAVPHSADEVTITLQKLGDQFPTEESASNDVPTISKGLLPYFQATSSSKLEIRIECQAAEKLPGASSSTETKSTDKFSHELTLRCPMDQNRQEDSDPTGHGREGGSPLPGKIDLVGDMECRVCQSNLGNESDCGEAMELGCACKDDLSVAHRRCAETWFKLKGNRICEICGVSAANVVGIKDVDLMSFLQERNPNRPADRMEAQRWWKRMPLCNLLITLIIAAILLPWMFHVGLF</sequence>
<organism evidence="1 2">
    <name type="scientific">Diphasiastrum complanatum</name>
    <name type="common">Issler's clubmoss</name>
    <name type="synonym">Lycopodium complanatum</name>
    <dbReference type="NCBI Taxonomy" id="34168"/>
    <lineage>
        <taxon>Eukaryota</taxon>
        <taxon>Viridiplantae</taxon>
        <taxon>Streptophyta</taxon>
        <taxon>Embryophyta</taxon>
        <taxon>Tracheophyta</taxon>
        <taxon>Lycopodiopsida</taxon>
        <taxon>Lycopodiales</taxon>
        <taxon>Lycopodiaceae</taxon>
        <taxon>Lycopodioideae</taxon>
        <taxon>Diphasiastrum</taxon>
    </lineage>
</organism>